<dbReference type="InterPro" id="IPR017946">
    <property type="entry name" value="PLC-like_Pdiesterase_TIM-brl"/>
</dbReference>
<sequence length="325" mass="36008">MSKRRVAAVVVAGLLVLAWVANTSLLASPPDEEPRLLAHRGMAQTFDLAGVENDTCTAERIHPPEHPYLENTIASMRAAFDAGADVVELDLQPTKDERFAVFHDWTVDCRTNGNGVTRDHTLDELRKLDVGYGYTADGGKTFPFRGKGIGLMPTLDEVLETFDGKNLLLHVKSDDPSEGRALGERLAKLPPDRRARLAVYGGDRPIAELAKRLPDLRVMSKATMKACLLPYLGTGWSGYVPKACRHTQLHLPDNLAPWLWGWPNRFLERMKQADTYGYLVRGGDEFSGGFDSAADLERLPDGYTGGIWTNRIDRIEGLTGARRPR</sequence>
<name>A0ABV7Y559_9ACTN</name>
<dbReference type="PANTHER" id="PTHR43805:SF1">
    <property type="entry name" value="GP-PDE DOMAIN-CONTAINING PROTEIN"/>
    <property type="match status" value="1"/>
</dbReference>
<dbReference type="GO" id="GO:0016787">
    <property type="term" value="F:hydrolase activity"/>
    <property type="evidence" value="ECO:0007669"/>
    <property type="project" value="UniProtKB-KW"/>
</dbReference>
<evidence type="ECO:0000313" key="2">
    <source>
        <dbReference type="EMBL" id="MFC3760232.1"/>
    </source>
</evidence>
<protein>
    <submittedName>
        <fullName evidence="2">Glycerophosphodiester phosphodiesterase family protein</fullName>
        <ecNumber evidence="2">3.1.4.-</ecNumber>
    </submittedName>
</protein>
<dbReference type="CDD" id="cd08613">
    <property type="entry name" value="GDPD_GDE4_like_1"/>
    <property type="match status" value="1"/>
</dbReference>
<gene>
    <name evidence="2" type="ORF">ACFOUW_05240</name>
</gene>
<feature type="domain" description="GP-PDE" evidence="1">
    <location>
        <begin position="54"/>
        <end position="319"/>
    </location>
</feature>
<dbReference type="Gene3D" id="3.20.20.190">
    <property type="entry name" value="Phosphatidylinositol (PI) phosphodiesterase"/>
    <property type="match status" value="1"/>
</dbReference>
<evidence type="ECO:0000259" key="1">
    <source>
        <dbReference type="PROSITE" id="PS51704"/>
    </source>
</evidence>
<organism evidence="2 3">
    <name type="scientific">Tenggerimyces flavus</name>
    <dbReference type="NCBI Taxonomy" id="1708749"/>
    <lineage>
        <taxon>Bacteria</taxon>
        <taxon>Bacillati</taxon>
        <taxon>Actinomycetota</taxon>
        <taxon>Actinomycetes</taxon>
        <taxon>Propionibacteriales</taxon>
        <taxon>Nocardioidaceae</taxon>
        <taxon>Tenggerimyces</taxon>
    </lineage>
</organism>
<keyword evidence="2" id="KW-0378">Hydrolase</keyword>
<keyword evidence="3" id="KW-1185">Reference proteome</keyword>
<dbReference type="PANTHER" id="PTHR43805">
    <property type="entry name" value="GLYCEROPHOSPHORYL DIESTER PHOSPHODIESTERASE"/>
    <property type="match status" value="1"/>
</dbReference>
<dbReference type="Proteomes" id="UP001595699">
    <property type="component" value="Unassembled WGS sequence"/>
</dbReference>
<dbReference type="EMBL" id="JBHRZH010000005">
    <property type="protein sequence ID" value="MFC3760232.1"/>
    <property type="molecule type" value="Genomic_DNA"/>
</dbReference>
<dbReference type="EC" id="3.1.4.-" evidence="2"/>
<dbReference type="SUPFAM" id="SSF51695">
    <property type="entry name" value="PLC-like phosphodiesterases"/>
    <property type="match status" value="1"/>
</dbReference>
<evidence type="ECO:0000313" key="3">
    <source>
        <dbReference type="Proteomes" id="UP001595699"/>
    </source>
</evidence>
<reference evidence="3" key="1">
    <citation type="journal article" date="2019" name="Int. J. Syst. Evol. Microbiol.">
        <title>The Global Catalogue of Microorganisms (GCM) 10K type strain sequencing project: providing services to taxonomists for standard genome sequencing and annotation.</title>
        <authorList>
            <consortium name="The Broad Institute Genomics Platform"/>
            <consortium name="The Broad Institute Genome Sequencing Center for Infectious Disease"/>
            <person name="Wu L."/>
            <person name="Ma J."/>
        </authorList>
    </citation>
    <scope>NUCLEOTIDE SEQUENCE [LARGE SCALE GENOMIC DNA]</scope>
    <source>
        <strain evidence="3">CGMCC 4.7241</strain>
    </source>
</reference>
<dbReference type="PROSITE" id="PS51704">
    <property type="entry name" value="GP_PDE"/>
    <property type="match status" value="1"/>
</dbReference>
<accession>A0ABV7Y559</accession>
<proteinExistence type="predicted"/>
<dbReference type="RefSeq" id="WP_205122705.1">
    <property type="nucleotide sequence ID" value="NZ_JAFBCM010000001.1"/>
</dbReference>
<dbReference type="InterPro" id="IPR030395">
    <property type="entry name" value="GP_PDE_dom"/>
</dbReference>
<comment type="caution">
    <text evidence="2">The sequence shown here is derived from an EMBL/GenBank/DDBJ whole genome shotgun (WGS) entry which is preliminary data.</text>
</comment>
<dbReference type="Pfam" id="PF03009">
    <property type="entry name" value="GDPD"/>
    <property type="match status" value="1"/>
</dbReference>